<comment type="caution">
    <text evidence="3">The sequence shown here is derived from an EMBL/GenBank/DDBJ whole genome shotgun (WGS) entry which is preliminary data.</text>
</comment>
<keyword evidence="1" id="KW-0472">Membrane</keyword>
<keyword evidence="1" id="KW-1133">Transmembrane helix</keyword>
<evidence type="ECO:0000256" key="1">
    <source>
        <dbReference type="SAM" id="Phobius"/>
    </source>
</evidence>
<protein>
    <submittedName>
        <fullName evidence="3">Uncharacterized protein</fullName>
    </submittedName>
</protein>
<evidence type="ECO:0000313" key="3">
    <source>
        <dbReference type="EMBL" id="MFH4975488.1"/>
    </source>
</evidence>
<keyword evidence="1" id="KW-0812">Transmembrane</keyword>
<proteinExistence type="predicted"/>
<keyword evidence="4" id="KW-1185">Reference proteome</keyword>
<evidence type="ECO:0000313" key="4">
    <source>
        <dbReference type="Proteomes" id="UP001608902"/>
    </source>
</evidence>
<dbReference type="EMBL" id="JBGFUD010000929">
    <property type="protein sequence ID" value="MFH4975488.1"/>
    <property type="molecule type" value="Genomic_DNA"/>
</dbReference>
<gene>
    <name evidence="3" type="ORF">AB6A40_002197</name>
</gene>
<dbReference type="Proteomes" id="UP001608902">
    <property type="component" value="Unassembled WGS sequence"/>
</dbReference>
<sequence>MFLREMLLKYLLLFIPFAIANYSCSATKVNSALNYVKEHPTKSTDHINAPHSSESDLQQSSVVHRKLHISISTAHVLLYYKDITFQSDVESRVRVKRRSGKVKNMKEQYRAVLNRSWNAVLFIFCVSSLLSGSITGLIITYFAYIRCSICYDQFVPDDVVI</sequence>
<dbReference type="AlphaFoldDB" id="A0ABD6E5Z0"/>
<organism evidence="3 4">
    <name type="scientific">Gnathostoma spinigerum</name>
    <dbReference type="NCBI Taxonomy" id="75299"/>
    <lineage>
        <taxon>Eukaryota</taxon>
        <taxon>Metazoa</taxon>
        <taxon>Ecdysozoa</taxon>
        <taxon>Nematoda</taxon>
        <taxon>Chromadorea</taxon>
        <taxon>Rhabditida</taxon>
        <taxon>Spirurina</taxon>
        <taxon>Gnathostomatomorpha</taxon>
        <taxon>Gnathostomatoidea</taxon>
        <taxon>Gnathostomatidae</taxon>
        <taxon>Gnathostoma</taxon>
    </lineage>
</organism>
<accession>A0ABD6E5Z0</accession>
<feature type="chain" id="PRO_5044790676" evidence="2">
    <location>
        <begin position="21"/>
        <end position="161"/>
    </location>
</feature>
<reference evidence="3 4" key="1">
    <citation type="submission" date="2024-08" db="EMBL/GenBank/DDBJ databases">
        <title>Gnathostoma spinigerum genome.</title>
        <authorList>
            <person name="Gonzalez-Bertolin B."/>
            <person name="Monzon S."/>
            <person name="Zaballos A."/>
            <person name="Jimenez P."/>
            <person name="Dekumyoy P."/>
            <person name="Varona S."/>
            <person name="Cuesta I."/>
            <person name="Sumanam S."/>
            <person name="Adisakwattana P."/>
            <person name="Gasser R.B."/>
            <person name="Hernandez-Gonzalez A."/>
            <person name="Young N.D."/>
            <person name="Perteguer M.J."/>
        </authorList>
    </citation>
    <scope>NUCLEOTIDE SEQUENCE [LARGE SCALE GENOMIC DNA]</scope>
    <source>
        <strain evidence="3">AL3</strain>
        <tissue evidence="3">Liver</tissue>
    </source>
</reference>
<evidence type="ECO:0000256" key="2">
    <source>
        <dbReference type="SAM" id="SignalP"/>
    </source>
</evidence>
<feature type="transmembrane region" description="Helical" evidence="1">
    <location>
        <begin position="119"/>
        <end position="144"/>
    </location>
</feature>
<name>A0ABD6E5Z0_9BILA</name>
<keyword evidence="2" id="KW-0732">Signal</keyword>
<feature type="signal peptide" evidence="2">
    <location>
        <begin position="1"/>
        <end position="20"/>
    </location>
</feature>